<proteinExistence type="predicted"/>
<sequence length="208" mass="24514">MHHIDWKRFVGDERWKSKEFRLPLNSMSPRNAPPFCLANLRLYVQQPQHALYHSQRHLLRVMELVSRYNSHPSVQMLSNLGRVIVPIRTGQEGTFQATEATRKISGRTRRARHLRHGWNEKRVESFRLIWTFDEAERYNVSHRKAFARVKVEKEDADRPAVVVTILEYLETVGRYGKKDVPFESFGTSQLVLHIFVDRAIKYICVETT</sequence>
<evidence type="ECO:0000313" key="1">
    <source>
        <dbReference type="EMBL" id="PXF48904.1"/>
    </source>
</evidence>
<reference evidence="1 2" key="1">
    <citation type="journal article" date="2018" name="Mol. Biol. Evol.">
        <title>Analysis of the draft genome of the red seaweed Gracilariopsis chorda provides insights into genome size evolution in Rhodophyta.</title>
        <authorList>
            <person name="Lee J."/>
            <person name="Yang E.C."/>
            <person name="Graf L."/>
            <person name="Yang J.H."/>
            <person name="Qiu H."/>
            <person name="Zel Zion U."/>
            <person name="Chan C.X."/>
            <person name="Stephens T.G."/>
            <person name="Weber A.P.M."/>
            <person name="Boo G.H."/>
            <person name="Boo S.M."/>
            <person name="Kim K.M."/>
            <person name="Shin Y."/>
            <person name="Jung M."/>
            <person name="Lee S.J."/>
            <person name="Yim H.S."/>
            <person name="Lee J.H."/>
            <person name="Bhattacharya D."/>
            <person name="Yoon H.S."/>
        </authorList>
    </citation>
    <scope>NUCLEOTIDE SEQUENCE [LARGE SCALE GENOMIC DNA]</scope>
    <source>
        <strain evidence="1 2">SKKU-2015</strain>
        <tissue evidence="1">Whole body</tissue>
    </source>
</reference>
<name>A0A2V3J3E7_9FLOR</name>
<gene>
    <name evidence="1" type="ORF">BWQ96_01246</name>
</gene>
<protein>
    <submittedName>
        <fullName evidence="1">Uncharacterized protein</fullName>
    </submittedName>
</protein>
<organism evidence="1 2">
    <name type="scientific">Gracilariopsis chorda</name>
    <dbReference type="NCBI Taxonomy" id="448386"/>
    <lineage>
        <taxon>Eukaryota</taxon>
        <taxon>Rhodophyta</taxon>
        <taxon>Florideophyceae</taxon>
        <taxon>Rhodymeniophycidae</taxon>
        <taxon>Gracilariales</taxon>
        <taxon>Gracilariaceae</taxon>
        <taxon>Gracilariopsis</taxon>
    </lineage>
</organism>
<evidence type="ECO:0000313" key="2">
    <source>
        <dbReference type="Proteomes" id="UP000247409"/>
    </source>
</evidence>
<dbReference type="EMBL" id="NBIV01000010">
    <property type="protein sequence ID" value="PXF48904.1"/>
    <property type="molecule type" value="Genomic_DNA"/>
</dbReference>
<accession>A0A2V3J3E7</accession>
<dbReference type="AlphaFoldDB" id="A0A2V3J3E7"/>
<keyword evidence="2" id="KW-1185">Reference proteome</keyword>
<dbReference type="Proteomes" id="UP000247409">
    <property type="component" value="Unassembled WGS sequence"/>
</dbReference>
<comment type="caution">
    <text evidence="1">The sequence shown here is derived from an EMBL/GenBank/DDBJ whole genome shotgun (WGS) entry which is preliminary data.</text>
</comment>